<reference evidence="3 4" key="1">
    <citation type="submission" date="2024-03" db="EMBL/GenBank/DDBJ databases">
        <title>Complete genome sequence of the green alga Chloropicon roscoffensis RCC1871.</title>
        <authorList>
            <person name="Lemieux C."/>
            <person name="Pombert J.-F."/>
            <person name="Otis C."/>
            <person name="Turmel M."/>
        </authorList>
    </citation>
    <scope>NUCLEOTIDE SEQUENCE [LARGE SCALE GENOMIC DNA]</scope>
    <source>
        <strain evidence="3 4">RCC1871</strain>
    </source>
</reference>
<evidence type="ECO:0000313" key="4">
    <source>
        <dbReference type="Proteomes" id="UP001472866"/>
    </source>
</evidence>
<dbReference type="SUPFAM" id="SSF140383">
    <property type="entry name" value="BSD domain-like"/>
    <property type="match status" value="1"/>
</dbReference>
<dbReference type="Pfam" id="PF03909">
    <property type="entry name" value="BSD"/>
    <property type="match status" value="1"/>
</dbReference>
<keyword evidence="4" id="KW-1185">Reference proteome</keyword>
<dbReference type="GO" id="GO:0005096">
    <property type="term" value="F:GTPase activator activity"/>
    <property type="evidence" value="ECO:0007669"/>
    <property type="project" value="InterPro"/>
</dbReference>
<proteinExistence type="predicted"/>
<dbReference type="PANTHER" id="PTHR21422">
    <property type="entry name" value="RAB3 GTPASE-ACTIVATING PROTEIN CATALYTIC SUBUNIT"/>
    <property type="match status" value="1"/>
</dbReference>
<evidence type="ECO:0000259" key="2">
    <source>
        <dbReference type="PROSITE" id="PS50858"/>
    </source>
</evidence>
<dbReference type="EMBL" id="CP151503">
    <property type="protein sequence ID" value="WZN60806.1"/>
    <property type="molecule type" value="Genomic_DNA"/>
</dbReference>
<dbReference type="InterPro" id="IPR035925">
    <property type="entry name" value="BSD_dom_sf"/>
</dbReference>
<feature type="region of interest" description="Disordered" evidence="1">
    <location>
        <begin position="26"/>
        <end position="66"/>
    </location>
</feature>
<dbReference type="SMART" id="SM00751">
    <property type="entry name" value="BSD"/>
    <property type="match status" value="1"/>
</dbReference>
<dbReference type="Pfam" id="PF13890">
    <property type="entry name" value="Rab3-GTPase_cat"/>
    <property type="match status" value="1"/>
</dbReference>
<protein>
    <submittedName>
        <fullName evidence="3">Catalytic subunit of Rab3 GTPase-activating protein</fullName>
    </submittedName>
</protein>
<name>A0AAX4P3Z1_9CHLO</name>
<dbReference type="InterPro" id="IPR045700">
    <property type="entry name" value="Rab3GAP1"/>
</dbReference>
<feature type="compositionally biased region" description="Polar residues" evidence="1">
    <location>
        <begin position="232"/>
        <end position="241"/>
    </location>
</feature>
<dbReference type="InterPro" id="IPR026147">
    <property type="entry name" value="Rab3GAP1_conserved"/>
</dbReference>
<organism evidence="3 4">
    <name type="scientific">Chloropicon roscoffensis</name>
    <dbReference type="NCBI Taxonomy" id="1461544"/>
    <lineage>
        <taxon>Eukaryota</taxon>
        <taxon>Viridiplantae</taxon>
        <taxon>Chlorophyta</taxon>
        <taxon>Chloropicophyceae</taxon>
        <taxon>Chloropicales</taxon>
        <taxon>Chloropicaceae</taxon>
        <taxon>Chloropicon</taxon>
    </lineage>
</organism>
<evidence type="ECO:0000313" key="3">
    <source>
        <dbReference type="EMBL" id="WZN60806.1"/>
    </source>
</evidence>
<dbReference type="AlphaFoldDB" id="A0AAX4P3Z1"/>
<dbReference type="PROSITE" id="PS50858">
    <property type="entry name" value="BSD"/>
    <property type="match status" value="1"/>
</dbReference>
<dbReference type="Proteomes" id="UP001472866">
    <property type="component" value="Chromosome 03"/>
</dbReference>
<feature type="domain" description="BSD" evidence="2">
    <location>
        <begin position="94"/>
        <end position="146"/>
    </location>
</feature>
<sequence length="655" mass="73053">MKRLKELKEMSRSSLKSSLKSSLAFVTGQDKVPTSTSSSGGSGGEKSLAAEPGKAVGLPWEPQTPEEIPLERELRSKMLKLSQSSEPWLEEYRENEKLAPEEAIERASEILKVDENLRKIRFELVPKVVNEEEFWVRYFAAVHRLRCRLVDEAAKAGEGQDGETEDEVERACQALRSATVAGGGAASPDGDGRGSKLGRLEVSAKQLRHMARALETARGYRRMDDLSDAGKPSTTMTTKTSGWRHAVARRVEAGRNMLARKMSAGGKQERLVGAVWDLFDPEDARVTDWDLVMAFFPSTAKLIAQVPAASPTGFLAHLSSCMGKMGTMAEMSELWAHAIEEITWHFRNLKPIPRVPRERSPDLQSCPLQQKLMLLNNCIARKARFLNRRKMEREAAAASEERVALPDGTKVQRRGHKSALDGKRMLLVPDEVIWVPETQEEGSVLTEELIREQEDLISKTGTIGPGLQQLLFDMEAFKAANPGGVLEDFVRWYSPADWVERDGQEPELSSRMKEPGNMWTELFAKAKATPASEQNPLFDFDYHGEMTIESLAQIAPSDLFEQLFIVSVCVRHALLEEEATALKEAEPESKVMAAVSESEEFSVTTVSRGMGTSKLEKICAAYETVEDFISGCAPREHVEEEESLWNDYHETPWGI</sequence>
<dbReference type="InterPro" id="IPR005607">
    <property type="entry name" value="BSD_dom"/>
</dbReference>
<gene>
    <name evidence="3" type="ORF">HKI87_03g23400</name>
</gene>
<dbReference type="PANTHER" id="PTHR21422:SF10">
    <property type="entry name" value="RAB3 GTPASE-ACTIVATING PROTEIN CATALYTIC SUBUNIT"/>
    <property type="match status" value="1"/>
</dbReference>
<accession>A0AAX4P3Z1</accession>
<feature type="region of interest" description="Disordered" evidence="1">
    <location>
        <begin position="224"/>
        <end position="243"/>
    </location>
</feature>
<evidence type="ECO:0000256" key="1">
    <source>
        <dbReference type="SAM" id="MobiDB-lite"/>
    </source>
</evidence>
<dbReference type="Gene3D" id="1.10.3970.10">
    <property type="entry name" value="BSD domain"/>
    <property type="match status" value="1"/>
</dbReference>